<dbReference type="PANTHER" id="PTHR12265">
    <property type="entry name" value="TRANSMEMBRANE PROTEIN 53"/>
    <property type="match status" value="1"/>
</dbReference>
<proteinExistence type="predicted"/>
<protein>
    <submittedName>
        <fullName evidence="1">Uncharacterized protein</fullName>
    </submittedName>
</protein>
<sequence length="241" mass="27270">MIANLVRGSRMTTVGYRDKILLRSHQADVMTLGLFWGESCVLLINSSIVVHDLFCWIKDLRFFAFQTLWSLQKTVVVQTFIFSLPSHFLTSSKLNPLSHSDSHPHFLQTLASLFCSVVTAKLLSVKFPGFDLSLLYIPPPRPHRFLFSSITSSPSFNPFLFHSQAVGGAFLWNPASETQNATFCGGKDCVAIVVLLRWVGASTKQLKRHVEWYNLHDINTLTFVVDVKELLRFDLAHVLKT</sequence>
<reference evidence="1 2" key="1">
    <citation type="submission" date="2018-09" db="EMBL/GenBank/DDBJ databases">
        <title>A high-quality reference genome of wild soybean provides a powerful tool to mine soybean genomes.</title>
        <authorList>
            <person name="Xie M."/>
            <person name="Chung C.Y.L."/>
            <person name="Li M.-W."/>
            <person name="Wong F.-L."/>
            <person name="Chan T.-F."/>
            <person name="Lam H.-M."/>
        </authorList>
    </citation>
    <scope>NUCLEOTIDE SEQUENCE [LARGE SCALE GENOMIC DNA]</scope>
    <source>
        <strain evidence="2">cv. W05</strain>
        <tissue evidence="1">Hypocotyl of etiolated seedlings</tissue>
    </source>
</reference>
<dbReference type="InterPro" id="IPR008547">
    <property type="entry name" value="DUF829_TMEM53"/>
</dbReference>
<keyword evidence="2" id="KW-1185">Reference proteome</keyword>
<dbReference type="Proteomes" id="UP000289340">
    <property type="component" value="Chromosome 10"/>
</dbReference>
<accession>A0A445IK97</accession>
<name>A0A445IK97_GLYSO</name>
<dbReference type="EMBL" id="QZWG01000010">
    <property type="protein sequence ID" value="RZB86488.1"/>
    <property type="molecule type" value="Genomic_DNA"/>
</dbReference>
<gene>
    <name evidence="1" type="ORF">D0Y65_026505</name>
</gene>
<dbReference type="AlphaFoldDB" id="A0A445IK97"/>
<evidence type="ECO:0000313" key="2">
    <source>
        <dbReference type="Proteomes" id="UP000289340"/>
    </source>
</evidence>
<comment type="caution">
    <text evidence="1">The sequence shown here is derived from an EMBL/GenBank/DDBJ whole genome shotgun (WGS) entry which is preliminary data.</text>
</comment>
<evidence type="ECO:0000313" key="1">
    <source>
        <dbReference type="EMBL" id="RZB86488.1"/>
    </source>
</evidence>
<organism evidence="1 2">
    <name type="scientific">Glycine soja</name>
    <name type="common">Wild soybean</name>
    <dbReference type="NCBI Taxonomy" id="3848"/>
    <lineage>
        <taxon>Eukaryota</taxon>
        <taxon>Viridiplantae</taxon>
        <taxon>Streptophyta</taxon>
        <taxon>Embryophyta</taxon>
        <taxon>Tracheophyta</taxon>
        <taxon>Spermatophyta</taxon>
        <taxon>Magnoliopsida</taxon>
        <taxon>eudicotyledons</taxon>
        <taxon>Gunneridae</taxon>
        <taxon>Pentapetalae</taxon>
        <taxon>rosids</taxon>
        <taxon>fabids</taxon>
        <taxon>Fabales</taxon>
        <taxon>Fabaceae</taxon>
        <taxon>Papilionoideae</taxon>
        <taxon>50 kb inversion clade</taxon>
        <taxon>NPAAA clade</taxon>
        <taxon>indigoferoid/millettioid clade</taxon>
        <taxon>Phaseoleae</taxon>
        <taxon>Glycine</taxon>
        <taxon>Glycine subgen. Soja</taxon>
    </lineage>
</organism>
<dbReference type="PANTHER" id="PTHR12265:SF11">
    <property type="entry name" value="ALPHA_BETA-HYDROLASES SUPERFAMILY PROTEIN"/>
    <property type="match status" value="1"/>
</dbReference>